<reference evidence="11" key="1">
    <citation type="submission" date="2021-04" db="EMBL/GenBank/DDBJ databases">
        <title>Transfer of mitochondrial tRNA genes to linear plasmids in fungi facilitates loss of such genes from mitochondrial DNA.</title>
        <authorList>
            <person name="Nieuwenhuis M."/>
            <person name="Groeneveld J."/>
            <person name="Aanen D.K."/>
        </authorList>
    </citation>
    <scope>NUCLEOTIDE SEQUENCE</scope>
    <source>
        <plasmid evidence="11">pAP</plasmid>
    </source>
</reference>
<evidence type="ECO:0000313" key="11">
    <source>
        <dbReference type="EMBL" id="QWO71402.1"/>
    </source>
</evidence>
<evidence type="ECO:0000256" key="4">
    <source>
        <dbReference type="ARBA" id="ARBA00022679"/>
    </source>
</evidence>
<dbReference type="InterPro" id="IPR002092">
    <property type="entry name" value="DNA-dir_Rpol_phage-type"/>
</dbReference>
<keyword evidence="9" id="KW-0175">Coiled coil</keyword>
<dbReference type="EC" id="2.7.7.6" evidence="2 8"/>
<comment type="catalytic activity">
    <reaction evidence="7 8">
        <text>RNA(n) + a ribonucleoside 5'-triphosphate = RNA(n+1) + diphosphate</text>
        <dbReference type="Rhea" id="RHEA:21248"/>
        <dbReference type="Rhea" id="RHEA-COMP:14527"/>
        <dbReference type="Rhea" id="RHEA-COMP:17342"/>
        <dbReference type="ChEBI" id="CHEBI:33019"/>
        <dbReference type="ChEBI" id="CHEBI:61557"/>
        <dbReference type="ChEBI" id="CHEBI:140395"/>
        <dbReference type="EC" id="2.7.7.6"/>
    </reaction>
</comment>
<feature type="domain" description="DNA-directed RNA polymerase C-terminal" evidence="10">
    <location>
        <begin position="820"/>
        <end position="1197"/>
    </location>
</feature>
<dbReference type="Gene3D" id="1.10.1320.10">
    <property type="entry name" value="DNA-directed RNA polymerase, N-terminal domain"/>
    <property type="match status" value="1"/>
</dbReference>
<keyword evidence="11" id="KW-0496">Mitochondrion</keyword>
<evidence type="ECO:0000256" key="9">
    <source>
        <dbReference type="SAM" id="Coils"/>
    </source>
</evidence>
<organism evidence="11">
    <name type="scientific">Asterophora parasitica</name>
    <dbReference type="NCBI Taxonomy" id="117018"/>
    <lineage>
        <taxon>Eukaryota</taxon>
        <taxon>Fungi</taxon>
        <taxon>Dikarya</taxon>
        <taxon>Basidiomycota</taxon>
        <taxon>Agaricomycotina</taxon>
        <taxon>Agaricomycetes</taxon>
        <taxon>Agaricomycetidae</taxon>
        <taxon>Agaricales</taxon>
        <taxon>Tricholomatineae</taxon>
        <taxon>Lyophyllaceae</taxon>
        <taxon>Asterophora</taxon>
    </lineage>
</organism>
<keyword evidence="3 8" id="KW-0240">DNA-directed RNA polymerase</keyword>
<evidence type="ECO:0000256" key="2">
    <source>
        <dbReference type="ARBA" id="ARBA00012418"/>
    </source>
</evidence>
<dbReference type="Gene3D" id="1.10.150.20">
    <property type="entry name" value="5' to 3' exonuclease, C-terminal subdomain"/>
    <property type="match status" value="1"/>
</dbReference>
<evidence type="ECO:0000256" key="8">
    <source>
        <dbReference type="RuleBase" id="RU003805"/>
    </source>
</evidence>
<evidence type="ECO:0000256" key="1">
    <source>
        <dbReference type="ARBA" id="ARBA00009493"/>
    </source>
</evidence>
<feature type="coiled-coil region" evidence="9">
    <location>
        <begin position="273"/>
        <end position="300"/>
    </location>
</feature>
<dbReference type="InterPro" id="IPR043502">
    <property type="entry name" value="DNA/RNA_pol_sf"/>
</dbReference>
<evidence type="ECO:0000256" key="5">
    <source>
        <dbReference type="ARBA" id="ARBA00022695"/>
    </source>
</evidence>
<comment type="function">
    <text evidence="8">DNA-dependent RNA polymerase catalyzes the transcription of DNA into RNA using the four ribonucleoside triphosphates as substrates.</text>
</comment>
<keyword evidence="5 8" id="KW-0548">Nucleotidyltransferase</keyword>
<dbReference type="PANTHER" id="PTHR10102:SF0">
    <property type="entry name" value="DNA-DIRECTED RNA POLYMERASE, MITOCHONDRIAL"/>
    <property type="match status" value="1"/>
</dbReference>
<evidence type="ECO:0000256" key="6">
    <source>
        <dbReference type="ARBA" id="ARBA00023163"/>
    </source>
</evidence>
<evidence type="ECO:0000259" key="10">
    <source>
        <dbReference type="Pfam" id="PF00940"/>
    </source>
</evidence>
<dbReference type="GO" id="GO:0003899">
    <property type="term" value="F:DNA-directed RNA polymerase activity"/>
    <property type="evidence" value="ECO:0007669"/>
    <property type="project" value="UniProtKB-EC"/>
</dbReference>
<gene>
    <name evidence="11" type="primary">rpo</name>
</gene>
<comment type="similarity">
    <text evidence="1 8">Belongs to the phage and mitochondrial RNA polymerase family.</text>
</comment>
<dbReference type="GO" id="GO:0034245">
    <property type="term" value="C:mitochondrial DNA-directed RNA polymerase complex"/>
    <property type="evidence" value="ECO:0007669"/>
    <property type="project" value="TreeGrafter"/>
</dbReference>
<protein>
    <recommendedName>
        <fullName evidence="2 8">DNA-directed RNA polymerase</fullName>
        <ecNumber evidence="2 8">2.7.7.6</ecNumber>
    </recommendedName>
</protein>
<proteinExistence type="inferred from homology"/>
<dbReference type="InterPro" id="IPR037159">
    <property type="entry name" value="RNA_POL_N_sf"/>
</dbReference>
<dbReference type="Pfam" id="PF00940">
    <property type="entry name" value="RNA_pol"/>
    <property type="match status" value="1"/>
</dbReference>
<dbReference type="EMBL" id="MW874136">
    <property type="protein sequence ID" value="QWO71402.1"/>
    <property type="molecule type" value="Genomic_DNA"/>
</dbReference>
<geneLocation type="mitochondrion" evidence="11"/>
<keyword evidence="11" id="KW-0614">Plasmid</keyword>
<keyword evidence="4 8" id="KW-0808">Transferase</keyword>
<dbReference type="PROSITE" id="PS00900">
    <property type="entry name" value="RNA_POL_PHAGE_1"/>
    <property type="match status" value="1"/>
</dbReference>
<dbReference type="PROSITE" id="PS00489">
    <property type="entry name" value="RNA_POL_PHAGE_2"/>
    <property type="match status" value="1"/>
</dbReference>
<dbReference type="SUPFAM" id="SSF56672">
    <property type="entry name" value="DNA/RNA polymerases"/>
    <property type="match status" value="1"/>
</dbReference>
<keyword evidence="6 8" id="KW-0804">Transcription</keyword>
<dbReference type="PANTHER" id="PTHR10102">
    <property type="entry name" value="DNA-DIRECTED RNA POLYMERASE, MITOCHONDRIAL"/>
    <property type="match status" value="1"/>
</dbReference>
<evidence type="ECO:0000256" key="7">
    <source>
        <dbReference type="ARBA" id="ARBA00048552"/>
    </source>
</evidence>
<name>A0A8F1ACC4_9AGAR</name>
<accession>A0A8F1ACC4</accession>
<dbReference type="Gene3D" id="1.10.287.280">
    <property type="match status" value="1"/>
</dbReference>
<dbReference type="InterPro" id="IPR046950">
    <property type="entry name" value="DNA-dir_Rpol_C_phage-type"/>
</dbReference>
<evidence type="ECO:0000256" key="3">
    <source>
        <dbReference type="ARBA" id="ARBA00022478"/>
    </source>
</evidence>
<dbReference type="AlphaFoldDB" id="A0A8F1ACC4"/>
<feature type="coiled-coil region" evidence="9">
    <location>
        <begin position="337"/>
        <end position="381"/>
    </location>
</feature>
<dbReference type="GO" id="GO:0006390">
    <property type="term" value="P:mitochondrial transcription"/>
    <property type="evidence" value="ECO:0007669"/>
    <property type="project" value="TreeGrafter"/>
</dbReference>
<sequence>MSRVPEKKIGYILSCFTRSLDDYHLNNNRIHLISSVLYDDSSDGLFIDRYKNYINSVKSDYGNEGEFSYLFMVGLNRVNSDVSVKLFGSLIVAFVSLDDLIGHLNFTKKSNELFEDIFGKKGLKCKDFGLNNKNCFFIFSGLLWSNIVLRFKLGGIDISGGSNSKRHILSSVDYQLFRNVEVFYNDKDLVKRLIFSSFKSLELSSGIPLDLYNKYLDTSKRINPINYNLLSNTPLFLKEIFHLEEDNKLNNEVFSLLRHNLNFSFDILKSGIVKNYEYELENLKLKLQKLKSEISVLEYSIERIDGLSSIKTKNLSNKDKKLHKKELSSYTKDPKIMSNLSENKLKLNKLLNKYTEDLDEISNKEKYLEELKKNLDNKNLNELNNLFLLSEKKGLVMNKKNRFITHNSYEAAPKLITSYRQYSTNRKNNLDLVITDPIPLVNKNNYKEISLFSNNKEKISNEFSFYFNSIFKILHNENLTNKEKQLNIENLWFKIMESAYKDTNYLFNKKNYVLINKLKKAENTLNLMFNKGILKQKFPYAYDYLNDFNLLMITYLVALNSATRKIGYTATARLLGSKIIQYLYYKNKKETESSKENISEQINFSYEDFFTKLEIFTNEEIIRLGDFFLNILTNYPSDIFEREFDQYESYMNSVNVKIKININNYQEILDNLVIESFALPMVCPPNLWSNTEYGGYLLNNELKEDLITGSKNHGHTMINPDSLIQTINYMSSIKFKINEDLINYILQTKNDKLSKELFQGGSSLQNLIAFNIAITYINIPIYIPTLSDWRGRIYTKPFYVTYQGNDFSLSLLEFWDGQILTEEGLDSLYIYGANLYNFNNISKDSLEARKNWVKTNINNILKMDNDFINGAENKLVFIAFCLTIRDLKKNPNHLVKLPVFLDATCSGIQHLAALMKDKILGSQVNLIKQNKNSKPEDFYSKLLKPINDEIQRVGNEDPKYSNLSHVELKRNNVKRPIMTKPYNASVIGMKESLLETFVVLKQNGNKVYLVPGINNETVILSSLEALKIASIIYNIIYSEFPSLNIIYDYFINMAKVLNKLNMPITWITPAGIQITQKYHKSTQRKVAISLGGKSKKMVLKEWLDNMDKNKQTSAIIPNIIHSLDASHIMQIINTNLKTKNYSIITVHDCFGTHPNNLKDVSEIVKSEFIKLYTQTQFLEEFYKTNIDLIKKLGFTVNKENDKNYILINENKKLFLPEIPKTGDLNFSDIQFSEHMIT</sequence>
<geneLocation type="plasmid" evidence="11">
    <name>pAP</name>
</geneLocation>
<dbReference type="GO" id="GO:0001018">
    <property type="term" value="F:mitochondrial promoter sequence-specific DNA binding"/>
    <property type="evidence" value="ECO:0007669"/>
    <property type="project" value="TreeGrafter"/>
</dbReference>